<gene>
    <name evidence="2" type="ORF">EZJ44_07180</name>
</gene>
<dbReference type="EMBL" id="SJDT01000005">
    <property type="protein sequence ID" value="TBW21079.1"/>
    <property type="molecule type" value="Genomic_DNA"/>
</dbReference>
<reference evidence="2 3" key="1">
    <citation type="submission" date="2019-02" db="EMBL/GenBank/DDBJ databases">
        <title>Arcanobacterium bovis sp. nov., isolated from the milk of a cow with mastitis.</title>
        <authorList>
            <person name="Sammra O."/>
            <person name="Foster G."/>
            <person name="Hassan A."/>
            <person name="Alssahen M."/>
            <person name="Laemmler C."/>
            <person name="Borowiak M."/>
            <person name="Malorny B."/>
            <person name="Abdulmawjood A."/>
        </authorList>
    </citation>
    <scope>NUCLEOTIDE SEQUENCE [LARGE SCALE GENOMIC DNA]</scope>
    <source>
        <strain evidence="2 3">C605018/01/1</strain>
    </source>
</reference>
<evidence type="ECO:0000259" key="1">
    <source>
        <dbReference type="Pfam" id="PF09860"/>
    </source>
</evidence>
<comment type="caution">
    <text evidence="2">The sequence shown here is derived from an EMBL/GenBank/DDBJ whole genome shotgun (WGS) entry which is preliminary data.</text>
</comment>
<dbReference type="Proteomes" id="UP000293036">
    <property type="component" value="Unassembled WGS sequence"/>
</dbReference>
<protein>
    <submittedName>
        <fullName evidence="2">DUF2087 domain-containing protein</fullName>
    </submittedName>
</protein>
<name>A0A4Q9UZC7_9ACTO</name>
<evidence type="ECO:0000313" key="2">
    <source>
        <dbReference type="EMBL" id="TBW21079.1"/>
    </source>
</evidence>
<evidence type="ECO:0000313" key="3">
    <source>
        <dbReference type="Proteomes" id="UP000293036"/>
    </source>
</evidence>
<keyword evidence="3" id="KW-1185">Reference proteome</keyword>
<sequence>MVLINYFLPAGTVVVSHLEYLALRLFSQSDNLQESQVNERLKVVTDDFATLRRYLIDAGLLERLNDGTSYRLSHSIAAAQTL</sequence>
<proteinExistence type="predicted"/>
<dbReference type="InterPro" id="IPR018656">
    <property type="entry name" value="DUF2087"/>
</dbReference>
<dbReference type="OrthoDB" id="529288at2"/>
<dbReference type="Pfam" id="PF09860">
    <property type="entry name" value="DUF2087"/>
    <property type="match status" value="1"/>
</dbReference>
<dbReference type="AlphaFoldDB" id="A0A4Q9UZC7"/>
<accession>A0A4Q9UZC7</accession>
<feature type="domain" description="DUF2087" evidence="1">
    <location>
        <begin position="18"/>
        <end position="71"/>
    </location>
</feature>
<dbReference type="RefSeq" id="WP_131281792.1">
    <property type="nucleotide sequence ID" value="NZ_JBHSLR010000002.1"/>
</dbReference>
<organism evidence="2 3">
    <name type="scientific">Arcanobacterium bovis</name>
    <dbReference type="NCBI Taxonomy" id="2529275"/>
    <lineage>
        <taxon>Bacteria</taxon>
        <taxon>Bacillati</taxon>
        <taxon>Actinomycetota</taxon>
        <taxon>Actinomycetes</taxon>
        <taxon>Actinomycetales</taxon>
        <taxon>Actinomycetaceae</taxon>
        <taxon>Arcanobacterium</taxon>
    </lineage>
</organism>